<proteinExistence type="predicted"/>
<sequence length="77" mass="8505">MLVLDNTSATGQVAKKFRPVQTEFLLAETQSTQRTEKKKNLICLCDLCGFARGNKGLSPVTTHHKGTKTQKVDKLNS</sequence>
<evidence type="ECO:0000313" key="3">
    <source>
        <dbReference type="Proteomes" id="UP000183085"/>
    </source>
</evidence>
<dbReference type="AlphaFoldDB" id="A0A1J5E9X9"/>
<protein>
    <submittedName>
        <fullName evidence="2">Uncharacterized protein</fullName>
    </submittedName>
</protein>
<reference evidence="2 3" key="1">
    <citation type="journal article" date="2016" name="Environ. Microbiol.">
        <title>Genomic resolution of a cold subsurface aquifer community provides metabolic insights for novel microbes adapted to high CO concentrations.</title>
        <authorList>
            <person name="Probst A.J."/>
            <person name="Castelle C.J."/>
            <person name="Singh A."/>
            <person name="Brown C.T."/>
            <person name="Anantharaman K."/>
            <person name="Sharon I."/>
            <person name="Hug L.A."/>
            <person name="Burstein D."/>
            <person name="Emerson J.B."/>
            <person name="Thomas B.C."/>
            <person name="Banfield J.F."/>
        </authorList>
    </citation>
    <scope>NUCLEOTIDE SEQUENCE [LARGE SCALE GENOMIC DNA]</scope>
    <source>
        <strain evidence="2">CG2_30_40_21</strain>
    </source>
</reference>
<gene>
    <name evidence="2" type="ORF">AUJ95_05590</name>
</gene>
<evidence type="ECO:0000256" key="1">
    <source>
        <dbReference type="SAM" id="MobiDB-lite"/>
    </source>
</evidence>
<name>A0A1J5E9X9_9BACT</name>
<evidence type="ECO:0000313" key="2">
    <source>
        <dbReference type="EMBL" id="OIP39480.1"/>
    </source>
</evidence>
<dbReference type="EMBL" id="MNYI01000148">
    <property type="protein sequence ID" value="OIP39480.1"/>
    <property type="molecule type" value="Genomic_DNA"/>
</dbReference>
<organism evidence="2 3">
    <name type="scientific">Candidatus Desantisbacteria bacterium CG2_30_40_21</name>
    <dbReference type="NCBI Taxonomy" id="1817895"/>
    <lineage>
        <taxon>Bacteria</taxon>
        <taxon>Candidatus Desantisiibacteriota</taxon>
    </lineage>
</organism>
<feature type="region of interest" description="Disordered" evidence="1">
    <location>
        <begin position="58"/>
        <end position="77"/>
    </location>
</feature>
<dbReference type="Proteomes" id="UP000183085">
    <property type="component" value="Unassembled WGS sequence"/>
</dbReference>
<comment type="caution">
    <text evidence="2">The sequence shown here is derived from an EMBL/GenBank/DDBJ whole genome shotgun (WGS) entry which is preliminary data.</text>
</comment>
<accession>A0A1J5E9X9</accession>